<evidence type="ECO:0000313" key="12">
    <source>
        <dbReference type="EMBL" id="SFV32909.1"/>
    </source>
</evidence>
<dbReference type="Gene3D" id="2.40.170.20">
    <property type="entry name" value="TonB-dependent receptor, beta-barrel domain"/>
    <property type="match status" value="1"/>
</dbReference>
<dbReference type="Pfam" id="PF00593">
    <property type="entry name" value="TonB_dep_Rec_b-barrel"/>
    <property type="match status" value="1"/>
</dbReference>
<dbReference type="AlphaFoldDB" id="A0A1I7NE34"/>
<dbReference type="Gene3D" id="2.170.130.10">
    <property type="entry name" value="TonB-dependent receptor, plug domain"/>
    <property type="match status" value="1"/>
</dbReference>
<evidence type="ECO:0000256" key="9">
    <source>
        <dbReference type="RuleBase" id="RU003357"/>
    </source>
</evidence>
<sequence>MRMLKFFSCLRDKARIHGRRAGLIPQPPGWRALWLLILGLGIATGSAQAQGRTIEGVVKDAQSGQPLPGVSVQVKGTASGTITNDQGMFHLNLPPDHDTLIISYVGYARQEVPVGSSSSLQIAMHQSAASLNELVVIGYGTQQKKDLTGSIATVNARDFQQGVISTPDQLIQGKIPGVVITPGSGMPGAGGVIRIRGGASLNASNDPLIVIDGVPLSNSGIAGSPNPLSLINPEDIESITVLKDASAAAIYGNRASNGVIIITTKKGTAGGKLSVQLNTVQSLSTKTKEVSVLNADQIRSIINQQGTAQQKALLGNANTNWQNEIYQTAFSSDNNLSFTGGIPGLPYRLSVGYLDQNGILKTGYLKRTSVDLSLTPSFFNHSLKATINLKGAYNNNRFANQAAIGDALRMDPTQPVYDPNSKFGGYFEWTDNQGNPNPQATRNPVADLMLRSDKSTVKRSIGNIELDYTLPAFPDLKAHLNAGYDISKGVGNVFIPAIAAMDYLQGGYKNHYQQYNRNELFDFYLNYAHTLPELKSHFDVTAGYEYQDFFRGSPSFPYLNEKGDTLPGAPLPDSSRHTLVSFYARLNYAFRDKYLLTATIRRDGSSRFSPANRWGNFPSVALAWRINQEGFLKDSRTVSDLKLRLGYGVTGQQEIGNDYPYLPIYTLSTTVAQYPFGNAFYQTYRAEAYDENIKWEQTATYNIGLDFGFLNQRINGSLDLYYKKTTNLLADITTPALGNLSNHVFTNIGSLEDRGIEFTVNATPFTTQKFTWNLNFNIAYNQNKILKLSNSADSAAQNQLVGHIAGGTGNTIQINTVGYPAYTFYVYKQVYDATGHPIEGVYEDVNNDPNNLFYRYKSPDPKVTLGFSSQFTYQRWTLSFVARADIGNYVYNNVLSTMDTYNSISNSLGYIGNASTDYLFTKFQNSQYFSDYYVENASFLRMDNITLGYNFGKIAHSDVQLAVNAFVQNAFVITKYRGVNPEVFGGIDGNVYPVPRTYALGLNIHF</sequence>
<dbReference type="PROSITE" id="PS52016">
    <property type="entry name" value="TONB_DEPENDENT_REC_3"/>
    <property type="match status" value="1"/>
</dbReference>
<keyword evidence="13" id="KW-1185">Reference proteome</keyword>
<protein>
    <submittedName>
        <fullName evidence="12">Iron complex outermembrane recepter protein</fullName>
    </submittedName>
</protein>
<reference evidence="13" key="1">
    <citation type="submission" date="2016-10" db="EMBL/GenBank/DDBJ databases">
        <authorList>
            <person name="Varghese N."/>
            <person name="Submissions S."/>
        </authorList>
    </citation>
    <scope>NUCLEOTIDE SEQUENCE [LARGE SCALE GENOMIC DNA]</scope>
    <source>
        <strain evidence="13">DSM 14807</strain>
    </source>
</reference>
<dbReference type="Gene3D" id="2.60.40.1120">
    <property type="entry name" value="Carboxypeptidase-like, regulatory domain"/>
    <property type="match status" value="1"/>
</dbReference>
<evidence type="ECO:0000256" key="8">
    <source>
        <dbReference type="PROSITE-ProRule" id="PRU01360"/>
    </source>
</evidence>
<dbReference type="InterPro" id="IPR023997">
    <property type="entry name" value="TonB-dep_OMP_SusC/RagA_CS"/>
</dbReference>
<evidence type="ECO:0000259" key="11">
    <source>
        <dbReference type="Pfam" id="PF07715"/>
    </source>
</evidence>
<evidence type="ECO:0000259" key="10">
    <source>
        <dbReference type="Pfam" id="PF00593"/>
    </source>
</evidence>
<evidence type="ECO:0000313" key="13">
    <source>
        <dbReference type="Proteomes" id="UP000199537"/>
    </source>
</evidence>
<dbReference type="EMBL" id="FPCJ01000001">
    <property type="protein sequence ID" value="SFV32909.1"/>
    <property type="molecule type" value="Genomic_DNA"/>
</dbReference>
<dbReference type="STRING" id="1393122.SAMN05660895_1494"/>
<keyword evidence="3 8" id="KW-1134">Transmembrane beta strand</keyword>
<evidence type="ECO:0000256" key="6">
    <source>
        <dbReference type="ARBA" id="ARBA00023136"/>
    </source>
</evidence>
<dbReference type="InterPro" id="IPR000531">
    <property type="entry name" value="Beta-barrel_TonB"/>
</dbReference>
<accession>A0A1I7NE34</accession>
<evidence type="ECO:0000256" key="5">
    <source>
        <dbReference type="ARBA" id="ARBA00023077"/>
    </source>
</evidence>
<dbReference type="InterPro" id="IPR036942">
    <property type="entry name" value="Beta-barrel_TonB_sf"/>
</dbReference>
<dbReference type="InterPro" id="IPR039426">
    <property type="entry name" value="TonB-dep_rcpt-like"/>
</dbReference>
<comment type="similarity">
    <text evidence="8 9">Belongs to the TonB-dependent receptor family.</text>
</comment>
<evidence type="ECO:0000256" key="7">
    <source>
        <dbReference type="ARBA" id="ARBA00023237"/>
    </source>
</evidence>
<dbReference type="NCBIfam" id="TIGR04057">
    <property type="entry name" value="SusC_RagA_signa"/>
    <property type="match status" value="1"/>
</dbReference>
<keyword evidence="2 8" id="KW-0813">Transport</keyword>
<dbReference type="SUPFAM" id="SSF49464">
    <property type="entry name" value="Carboxypeptidase regulatory domain-like"/>
    <property type="match status" value="1"/>
</dbReference>
<keyword evidence="7 8" id="KW-0998">Cell outer membrane</keyword>
<evidence type="ECO:0000256" key="1">
    <source>
        <dbReference type="ARBA" id="ARBA00004571"/>
    </source>
</evidence>
<dbReference type="SUPFAM" id="SSF56935">
    <property type="entry name" value="Porins"/>
    <property type="match status" value="1"/>
</dbReference>
<dbReference type="RefSeq" id="WP_245759929.1">
    <property type="nucleotide sequence ID" value="NZ_FPCJ01000001.1"/>
</dbReference>
<evidence type="ECO:0000256" key="2">
    <source>
        <dbReference type="ARBA" id="ARBA00022448"/>
    </source>
</evidence>
<dbReference type="InterPro" id="IPR008969">
    <property type="entry name" value="CarboxyPept-like_regulatory"/>
</dbReference>
<dbReference type="Pfam" id="PF07715">
    <property type="entry name" value="Plug"/>
    <property type="match status" value="1"/>
</dbReference>
<keyword evidence="6 8" id="KW-0472">Membrane</keyword>
<proteinExistence type="inferred from homology"/>
<dbReference type="NCBIfam" id="TIGR04056">
    <property type="entry name" value="OMP_RagA_SusC"/>
    <property type="match status" value="1"/>
</dbReference>
<comment type="subcellular location">
    <subcellularLocation>
        <location evidence="1 8">Cell outer membrane</location>
        <topology evidence="1 8">Multi-pass membrane protein</topology>
    </subcellularLocation>
</comment>
<dbReference type="FunFam" id="2.170.130.10:FF:000008">
    <property type="entry name" value="SusC/RagA family TonB-linked outer membrane protein"/>
    <property type="match status" value="1"/>
</dbReference>
<evidence type="ECO:0000256" key="3">
    <source>
        <dbReference type="ARBA" id="ARBA00022452"/>
    </source>
</evidence>
<dbReference type="InterPro" id="IPR012910">
    <property type="entry name" value="Plug_dom"/>
</dbReference>
<dbReference type="Proteomes" id="UP000199537">
    <property type="component" value="Unassembled WGS sequence"/>
</dbReference>
<evidence type="ECO:0000256" key="4">
    <source>
        <dbReference type="ARBA" id="ARBA00022692"/>
    </source>
</evidence>
<dbReference type="GO" id="GO:0009279">
    <property type="term" value="C:cell outer membrane"/>
    <property type="evidence" value="ECO:0007669"/>
    <property type="project" value="UniProtKB-SubCell"/>
</dbReference>
<dbReference type="Pfam" id="PF13715">
    <property type="entry name" value="CarbopepD_reg_2"/>
    <property type="match status" value="1"/>
</dbReference>
<organism evidence="12 13">
    <name type="scientific">Thermoflavifilum thermophilum</name>
    <dbReference type="NCBI Taxonomy" id="1393122"/>
    <lineage>
        <taxon>Bacteria</taxon>
        <taxon>Pseudomonadati</taxon>
        <taxon>Bacteroidota</taxon>
        <taxon>Chitinophagia</taxon>
        <taxon>Chitinophagales</taxon>
        <taxon>Chitinophagaceae</taxon>
        <taxon>Thermoflavifilum</taxon>
    </lineage>
</organism>
<dbReference type="InterPro" id="IPR023996">
    <property type="entry name" value="TonB-dep_OMP_SusC/RagA"/>
</dbReference>
<feature type="domain" description="TonB-dependent receptor-like beta-barrel" evidence="10">
    <location>
        <begin position="420"/>
        <end position="964"/>
    </location>
</feature>
<gene>
    <name evidence="12" type="ORF">SAMN05660895_1494</name>
</gene>
<feature type="domain" description="TonB-dependent receptor plug" evidence="11">
    <location>
        <begin position="144"/>
        <end position="259"/>
    </location>
</feature>
<dbReference type="InterPro" id="IPR037066">
    <property type="entry name" value="Plug_dom_sf"/>
</dbReference>
<keyword evidence="5 9" id="KW-0798">TonB box</keyword>
<name>A0A1I7NE34_9BACT</name>
<keyword evidence="4 8" id="KW-0812">Transmembrane</keyword>